<reference evidence="3" key="1">
    <citation type="journal article" date="2017" name="Nat. Commun.">
        <title>The North American bullfrog draft genome provides insight into hormonal regulation of long noncoding RNA.</title>
        <authorList>
            <person name="Hammond S.A."/>
            <person name="Warren R.L."/>
            <person name="Vandervalk B.P."/>
            <person name="Kucuk E."/>
            <person name="Khan H."/>
            <person name="Gibb E.A."/>
            <person name="Pandoh P."/>
            <person name="Kirk H."/>
            <person name="Zhao Y."/>
            <person name="Jones M."/>
            <person name="Mungall A.J."/>
            <person name="Coope R."/>
            <person name="Pleasance S."/>
            <person name="Moore R.A."/>
            <person name="Holt R.A."/>
            <person name="Round J.M."/>
            <person name="Ohora S."/>
            <person name="Walle B.V."/>
            <person name="Veldhoen N."/>
            <person name="Helbing C.C."/>
            <person name="Birol I."/>
        </authorList>
    </citation>
    <scope>NUCLEOTIDE SEQUENCE [LARGE SCALE GENOMIC DNA]</scope>
</reference>
<dbReference type="PANTHER" id="PTHR21468:SF1">
    <property type="entry name" value="COILED-COIL DOMAIN-CONTAINING PROTEIN 83"/>
    <property type="match status" value="1"/>
</dbReference>
<accession>A0A2G9RQF1</accession>
<name>A0A2G9RQF1_AQUCT</name>
<organism evidence="2 3">
    <name type="scientific">Aquarana catesbeiana</name>
    <name type="common">American bullfrog</name>
    <name type="synonym">Rana catesbeiana</name>
    <dbReference type="NCBI Taxonomy" id="8400"/>
    <lineage>
        <taxon>Eukaryota</taxon>
        <taxon>Metazoa</taxon>
        <taxon>Chordata</taxon>
        <taxon>Craniata</taxon>
        <taxon>Vertebrata</taxon>
        <taxon>Euteleostomi</taxon>
        <taxon>Amphibia</taxon>
        <taxon>Batrachia</taxon>
        <taxon>Anura</taxon>
        <taxon>Neobatrachia</taxon>
        <taxon>Ranoidea</taxon>
        <taxon>Ranidae</taxon>
        <taxon>Aquarana</taxon>
    </lineage>
</organism>
<evidence type="ECO:0000256" key="1">
    <source>
        <dbReference type="SAM" id="Coils"/>
    </source>
</evidence>
<dbReference type="EMBL" id="KV932658">
    <property type="protein sequence ID" value="PIO30084.1"/>
    <property type="molecule type" value="Genomic_DNA"/>
</dbReference>
<dbReference type="AlphaFoldDB" id="A0A2G9RQF1"/>
<proteinExistence type="predicted"/>
<feature type="coiled-coil region" evidence="1">
    <location>
        <begin position="6"/>
        <end position="58"/>
    </location>
</feature>
<evidence type="ECO:0000313" key="2">
    <source>
        <dbReference type="EMBL" id="PIO30084.1"/>
    </source>
</evidence>
<sequence length="99" mass="11810">MKESMIEELLAEVKQIEEKNTRYKERNERLKAEQTGHVNELLSEAKAQERELAKKEIVNREQVDELMKEKWDFIRQKENLLEGTTNITTYRGHTILLHS</sequence>
<dbReference type="OrthoDB" id="9908918at2759"/>
<evidence type="ECO:0000313" key="3">
    <source>
        <dbReference type="Proteomes" id="UP000228934"/>
    </source>
</evidence>
<dbReference type="InterPro" id="IPR026702">
    <property type="entry name" value="CCDC83"/>
</dbReference>
<dbReference type="Proteomes" id="UP000228934">
    <property type="component" value="Unassembled WGS sequence"/>
</dbReference>
<gene>
    <name evidence="2" type="ORF">AB205_0001490</name>
</gene>
<keyword evidence="3" id="KW-1185">Reference proteome</keyword>
<protein>
    <submittedName>
        <fullName evidence="2">Uncharacterized protein</fullName>
    </submittedName>
</protein>
<keyword evidence="1" id="KW-0175">Coiled coil</keyword>
<dbReference type="PANTHER" id="PTHR21468">
    <property type="entry name" value="HSD9"/>
    <property type="match status" value="1"/>
</dbReference>